<dbReference type="InterPro" id="IPR011701">
    <property type="entry name" value="MFS"/>
</dbReference>
<keyword evidence="2 4" id="KW-1133">Transmembrane helix</keyword>
<dbReference type="STRING" id="584708.Apau_1223"/>
<feature type="transmembrane region" description="Helical" evidence="4">
    <location>
        <begin position="244"/>
        <end position="265"/>
    </location>
</feature>
<dbReference type="GO" id="GO:0022857">
    <property type="term" value="F:transmembrane transporter activity"/>
    <property type="evidence" value="ECO:0007669"/>
    <property type="project" value="InterPro"/>
</dbReference>
<feature type="transmembrane region" description="Helical" evidence="4">
    <location>
        <begin position="361"/>
        <end position="382"/>
    </location>
</feature>
<evidence type="ECO:0000259" key="5">
    <source>
        <dbReference type="PROSITE" id="PS50850"/>
    </source>
</evidence>
<dbReference type="PANTHER" id="PTHR43129:SF1">
    <property type="entry name" value="FOSMIDOMYCIN RESISTANCE PROTEIN"/>
    <property type="match status" value="1"/>
</dbReference>
<dbReference type="PANTHER" id="PTHR43129">
    <property type="entry name" value="FOSMIDOMYCIN RESISTANCE PROTEIN"/>
    <property type="match status" value="1"/>
</dbReference>
<feature type="transmembrane region" description="Helical" evidence="4">
    <location>
        <begin position="80"/>
        <end position="99"/>
    </location>
</feature>
<feature type="transmembrane region" description="Helical" evidence="4">
    <location>
        <begin position="21"/>
        <end position="41"/>
    </location>
</feature>
<feature type="transmembrane region" description="Helical" evidence="4">
    <location>
        <begin position="139"/>
        <end position="160"/>
    </location>
</feature>
<evidence type="ECO:0000256" key="4">
    <source>
        <dbReference type="SAM" id="Phobius"/>
    </source>
</evidence>
<dbReference type="AlphaFoldDB" id="E3CYB6"/>
<keyword evidence="7" id="KW-1185">Reference proteome</keyword>
<dbReference type="eggNOG" id="COG2814">
    <property type="taxonomic scope" value="Bacteria"/>
</dbReference>
<dbReference type="GO" id="GO:0005886">
    <property type="term" value="C:plasma membrane"/>
    <property type="evidence" value="ECO:0007669"/>
    <property type="project" value="TreeGrafter"/>
</dbReference>
<proteinExistence type="predicted"/>
<dbReference type="InterPro" id="IPR020846">
    <property type="entry name" value="MFS_dom"/>
</dbReference>
<dbReference type="PaxDb" id="584708-Apau_1223"/>
<name>E3CYB6_9BACT</name>
<sequence length="391" mass="40265">MSSHTNADGRRSHKGLMVLSGLHFINDLHASFLPTFLPLLIRNLSLTLGEAGTLNALFGGIHLIAQPLAGLWADRSARSLLVFWGPVLTLWGACLIPLAPTLPLAFLIVGIFSLGTAAFHPQGHGLVGAVVPGNELGGALAIFAAAGTLGAALSPLYAVALWDTPGHLGLVGVSAGALLIPLLCRGIFPRRTPGAGSQLPPFKQFLHVGRLVAPILALTIARDATSQGIRVFLPLWVTLRGGTLAQGGTLLFAYTLGGMAGGMVAGRLSDRLGTRPFLTGSFALAPALLLGGLVTQGGISWLLLVLGGAVLSSSSPVTTALAQKTTPESRSTASSLAMGVSWGLANWVTSPLGLLADAWGLNQALICIALTPWAFLALNPLVSRVSRGAPR</sequence>
<dbReference type="Pfam" id="PF07690">
    <property type="entry name" value="MFS_1"/>
    <property type="match status" value="1"/>
</dbReference>
<keyword evidence="3 4" id="KW-0472">Membrane</keyword>
<dbReference type="HOGENOM" id="CLU_040537_1_1_0"/>
<feature type="transmembrane region" description="Helical" evidence="4">
    <location>
        <begin position="53"/>
        <end position="73"/>
    </location>
</feature>
<dbReference type="InterPro" id="IPR036259">
    <property type="entry name" value="MFS_trans_sf"/>
</dbReference>
<dbReference type="Gene3D" id="1.20.1250.20">
    <property type="entry name" value="MFS general substrate transporter like domains"/>
    <property type="match status" value="2"/>
</dbReference>
<dbReference type="EMBL" id="CM001022">
    <property type="protein sequence ID" value="EFQ23649.1"/>
    <property type="molecule type" value="Genomic_DNA"/>
</dbReference>
<feature type="domain" description="Major facilitator superfamily (MFS) profile" evidence="5">
    <location>
        <begin position="15"/>
        <end position="387"/>
    </location>
</feature>
<dbReference type="OrthoDB" id="9770492at2"/>
<dbReference type="Proteomes" id="UP000005096">
    <property type="component" value="Chromosome"/>
</dbReference>
<protein>
    <submittedName>
        <fullName evidence="6">Major facilitator superfamily MFS_1</fullName>
    </submittedName>
</protein>
<accession>E3CYB6</accession>
<evidence type="ECO:0000313" key="7">
    <source>
        <dbReference type="Proteomes" id="UP000005096"/>
    </source>
</evidence>
<feature type="transmembrane region" description="Helical" evidence="4">
    <location>
        <begin position="277"/>
        <end position="295"/>
    </location>
</feature>
<evidence type="ECO:0000313" key="6">
    <source>
        <dbReference type="EMBL" id="EFQ23649.1"/>
    </source>
</evidence>
<organism evidence="6 7">
    <name type="scientific">Aminomonas paucivorans DSM 12260</name>
    <dbReference type="NCBI Taxonomy" id="584708"/>
    <lineage>
        <taxon>Bacteria</taxon>
        <taxon>Thermotogati</taxon>
        <taxon>Synergistota</taxon>
        <taxon>Synergistia</taxon>
        <taxon>Synergistales</taxon>
        <taxon>Synergistaceae</taxon>
        <taxon>Aminomonas</taxon>
    </lineage>
</organism>
<feature type="transmembrane region" description="Helical" evidence="4">
    <location>
        <begin position="166"/>
        <end position="184"/>
    </location>
</feature>
<evidence type="ECO:0000256" key="2">
    <source>
        <dbReference type="ARBA" id="ARBA00022989"/>
    </source>
</evidence>
<evidence type="ECO:0000256" key="1">
    <source>
        <dbReference type="ARBA" id="ARBA00022692"/>
    </source>
</evidence>
<dbReference type="RefSeq" id="WP_006300851.1">
    <property type="nucleotide sequence ID" value="NZ_CM001022.1"/>
</dbReference>
<dbReference type="SUPFAM" id="SSF103473">
    <property type="entry name" value="MFS general substrate transporter"/>
    <property type="match status" value="1"/>
</dbReference>
<keyword evidence="1 4" id="KW-0812">Transmembrane</keyword>
<dbReference type="PROSITE" id="PS50850">
    <property type="entry name" value="MFS"/>
    <property type="match status" value="1"/>
</dbReference>
<gene>
    <name evidence="6" type="ORF">Apau_1223</name>
</gene>
<evidence type="ECO:0000256" key="3">
    <source>
        <dbReference type="ARBA" id="ARBA00023136"/>
    </source>
</evidence>
<reference evidence="6 7" key="1">
    <citation type="journal article" date="2010" name="Stand. Genomic Sci.">
        <title>Non-contiguous finished genome sequence of Aminomonas paucivorans type strain (GLU-3).</title>
        <authorList>
            <person name="Pitluck S."/>
            <person name="Yasawong M."/>
            <person name="Held B."/>
            <person name="Lapidus A."/>
            <person name="Nolan M."/>
            <person name="Copeland A."/>
            <person name="Lucas S."/>
            <person name="Del Rio T.G."/>
            <person name="Tice H."/>
            <person name="Cheng J.F."/>
            <person name="Chertkov O."/>
            <person name="Goodwin L."/>
            <person name="Tapia R."/>
            <person name="Han C."/>
            <person name="Liolios K."/>
            <person name="Ivanova N."/>
            <person name="Mavromatis K."/>
            <person name="Ovchinnikova G."/>
            <person name="Pati A."/>
            <person name="Chen A."/>
            <person name="Palaniappan K."/>
            <person name="Land M."/>
            <person name="Hauser L."/>
            <person name="Chang Y.J."/>
            <person name="Jeffries C.D."/>
            <person name="Pukall R."/>
            <person name="Spring S."/>
            <person name="Rohde M."/>
            <person name="Sikorski J."/>
            <person name="Goker M."/>
            <person name="Woyke T."/>
            <person name="Bristow J."/>
            <person name="Eisen J.A."/>
            <person name="Markowitz V."/>
            <person name="Hugenholtz P."/>
            <person name="Kyrpides N.C."/>
            <person name="Klenk H.P."/>
        </authorList>
    </citation>
    <scope>NUCLEOTIDE SEQUENCE [LARGE SCALE GENOMIC DNA]</scope>
    <source>
        <strain evidence="6 7">DSM 12260</strain>
    </source>
</reference>